<dbReference type="OrthoDB" id="7484551at2759"/>
<name>A0A4Y2V8G8_ARAVE</name>
<dbReference type="AlphaFoldDB" id="A0A4Y2V8G8"/>
<dbReference type="Proteomes" id="UP000499080">
    <property type="component" value="Unassembled WGS sequence"/>
</dbReference>
<organism evidence="1 2">
    <name type="scientific">Araneus ventricosus</name>
    <name type="common">Orbweaver spider</name>
    <name type="synonym">Epeira ventricosa</name>
    <dbReference type="NCBI Taxonomy" id="182803"/>
    <lineage>
        <taxon>Eukaryota</taxon>
        <taxon>Metazoa</taxon>
        <taxon>Ecdysozoa</taxon>
        <taxon>Arthropoda</taxon>
        <taxon>Chelicerata</taxon>
        <taxon>Arachnida</taxon>
        <taxon>Araneae</taxon>
        <taxon>Araneomorphae</taxon>
        <taxon>Entelegynae</taxon>
        <taxon>Araneoidea</taxon>
        <taxon>Araneidae</taxon>
        <taxon>Araneus</taxon>
    </lineage>
</organism>
<evidence type="ECO:0000313" key="2">
    <source>
        <dbReference type="Proteomes" id="UP000499080"/>
    </source>
</evidence>
<reference evidence="1 2" key="1">
    <citation type="journal article" date="2019" name="Sci. Rep.">
        <title>Orb-weaving spider Araneus ventricosus genome elucidates the spidroin gene catalogue.</title>
        <authorList>
            <person name="Kono N."/>
            <person name="Nakamura H."/>
            <person name="Ohtoshi R."/>
            <person name="Moran D.A.P."/>
            <person name="Shinohara A."/>
            <person name="Yoshida Y."/>
            <person name="Fujiwara M."/>
            <person name="Mori M."/>
            <person name="Tomita M."/>
            <person name="Arakawa K."/>
        </authorList>
    </citation>
    <scope>NUCLEOTIDE SEQUENCE [LARGE SCALE GENOMIC DNA]</scope>
</reference>
<dbReference type="InterPro" id="IPR050951">
    <property type="entry name" value="Retrovirus_Pol_polyprotein"/>
</dbReference>
<dbReference type="PANTHER" id="PTHR37984">
    <property type="entry name" value="PROTEIN CBG26694"/>
    <property type="match status" value="1"/>
</dbReference>
<accession>A0A4Y2V8G8</accession>
<proteinExistence type="predicted"/>
<dbReference type="PANTHER" id="PTHR37984:SF5">
    <property type="entry name" value="PROTEIN NYNRIN-LIKE"/>
    <property type="match status" value="1"/>
</dbReference>
<dbReference type="Gene3D" id="3.30.420.10">
    <property type="entry name" value="Ribonuclease H-like superfamily/Ribonuclease H"/>
    <property type="match status" value="1"/>
</dbReference>
<gene>
    <name evidence="1" type="ORF">AVEN_61716_1</name>
</gene>
<sequence>MDQYSEVFKCLDEFPRKPYHIEMKSEVKLVINAPTRVRQSLHKELENTLNELVQLGIVPPVNKPTDWQFRNFGKGWAIEIVFLCPHHSQSNGTVEKSVGISKTVIKKEFEDNRRSAIGLLEYRNTPISGLGLSIAQLMFNIRLRTKLAISNKVLYPELFKDVNIKLLRQQTQKHCYDRSSKISTVLKPGDKIVVQNIRIKIWETAVVLSKTKTPRSYKIKTLHGRDLFRNRKILILSKVNHKSYNGNAFDTLPDVTQVVSILPQNDISTDVETNNSTI</sequence>
<protein>
    <recommendedName>
        <fullName evidence="3">Integrase catalytic domain-containing protein</fullName>
    </recommendedName>
</protein>
<comment type="caution">
    <text evidence="1">The sequence shown here is derived from an EMBL/GenBank/DDBJ whole genome shotgun (WGS) entry which is preliminary data.</text>
</comment>
<evidence type="ECO:0008006" key="3">
    <source>
        <dbReference type="Google" id="ProtNLM"/>
    </source>
</evidence>
<dbReference type="EMBL" id="BGPR01043419">
    <property type="protein sequence ID" value="GBO20017.1"/>
    <property type="molecule type" value="Genomic_DNA"/>
</dbReference>
<dbReference type="SUPFAM" id="SSF53098">
    <property type="entry name" value="Ribonuclease H-like"/>
    <property type="match status" value="1"/>
</dbReference>
<dbReference type="InterPro" id="IPR012337">
    <property type="entry name" value="RNaseH-like_sf"/>
</dbReference>
<keyword evidence="2" id="KW-1185">Reference proteome</keyword>
<dbReference type="InterPro" id="IPR036397">
    <property type="entry name" value="RNaseH_sf"/>
</dbReference>
<evidence type="ECO:0000313" key="1">
    <source>
        <dbReference type="EMBL" id="GBO20017.1"/>
    </source>
</evidence>
<dbReference type="GO" id="GO:0003676">
    <property type="term" value="F:nucleic acid binding"/>
    <property type="evidence" value="ECO:0007669"/>
    <property type="project" value="InterPro"/>
</dbReference>